<dbReference type="CDD" id="cd10912">
    <property type="entry name" value="PIN_YacP-like"/>
    <property type="match status" value="1"/>
</dbReference>
<proteinExistence type="predicted"/>
<evidence type="ECO:0000313" key="1">
    <source>
        <dbReference type="EMBL" id="NDJ16817.1"/>
    </source>
</evidence>
<dbReference type="PANTHER" id="PTHR34547:SF1">
    <property type="entry name" value="YACP-LIKE NYN DOMAIN PROTEIN"/>
    <property type="match status" value="1"/>
</dbReference>
<accession>A0A8J8CM33</accession>
<evidence type="ECO:0000313" key="2">
    <source>
        <dbReference type="Proteomes" id="UP000646053"/>
    </source>
</evidence>
<organism evidence="1 2">
    <name type="scientific">Myxacorys almedinensis A</name>
    <dbReference type="NCBI Taxonomy" id="2690445"/>
    <lineage>
        <taxon>Bacteria</taxon>
        <taxon>Bacillati</taxon>
        <taxon>Cyanobacteriota</taxon>
        <taxon>Cyanophyceae</taxon>
        <taxon>Leptolyngbyales</taxon>
        <taxon>Leptolyngbyaceae</taxon>
        <taxon>Myxacorys</taxon>
        <taxon>Myxacorys almedinensis</taxon>
    </lineage>
</organism>
<reference evidence="1" key="1">
    <citation type="submission" date="2019-12" db="EMBL/GenBank/DDBJ databases">
        <title>High-Quality draft genome sequences of three cyanobacteria isolated from the limestone walls of the Old Cathedral of Coimbra.</title>
        <authorList>
            <person name="Tiago I."/>
            <person name="Soares F."/>
            <person name="Portugal A."/>
        </authorList>
    </citation>
    <scope>NUCLEOTIDE SEQUENCE</scope>
    <source>
        <strain evidence="1">A</strain>
    </source>
</reference>
<dbReference type="EMBL" id="WVIE01000005">
    <property type="protein sequence ID" value="NDJ16817.1"/>
    <property type="molecule type" value="Genomic_DNA"/>
</dbReference>
<dbReference type="Proteomes" id="UP000646053">
    <property type="component" value="Unassembled WGS sequence"/>
</dbReference>
<dbReference type="RefSeq" id="WP_162422329.1">
    <property type="nucleotide sequence ID" value="NZ_WVIE01000005.1"/>
</dbReference>
<gene>
    <name evidence="1" type="ORF">GS601_05855</name>
</gene>
<sequence length="184" mass="21238">MPRATPEAILLVDGYNMVGAWHELKRVRDKRGLEEARHQLVETLMGYSSYQGFDTQIVFDAQYRDLPNHREVITDHVSVCYTDFGQTADSFIERTCAIFRQDVRKFKQRLIVATSDQAQKLTVIGFGAEWMSAERLANDVEFVARRVHRQIKPSKKPTGRFLMHSIDPAAQQRLAKLRFGDRNP</sequence>
<dbReference type="InterPro" id="IPR010298">
    <property type="entry name" value="YacP-like"/>
</dbReference>
<name>A0A8J8CM33_9CYAN</name>
<dbReference type="PANTHER" id="PTHR34547">
    <property type="entry name" value="YACP-LIKE NYN DOMAIN PROTEIN"/>
    <property type="match status" value="1"/>
</dbReference>
<dbReference type="AlphaFoldDB" id="A0A8J8CM33"/>
<comment type="caution">
    <text evidence="1">The sequence shown here is derived from an EMBL/GenBank/DDBJ whole genome shotgun (WGS) entry which is preliminary data.</text>
</comment>
<keyword evidence="2" id="KW-1185">Reference proteome</keyword>
<protein>
    <submittedName>
        <fullName evidence="1">NYN domain-containing protein</fullName>
    </submittedName>
</protein>
<dbReference type="Pfam" id="PF05991">
    <property type="entry name" value="NYN_YacP"/>
    <property type="match status" value="1"/>
</dbReference>